<dbReference type="Gene3D" id="3.10.290.10">
    <property type="entry name" value="RNA-binding S4 domain"/>
    <property type="match status" value="1"/>
</dbReference>
<dbReference type="PROSITE" id="PS01129">
    <property type="entry name" value="PSI_RLU"/>
    <property type="match status" value="1"/>
</dbReference>
<dbReference type="InterPro" id="IPR002942">
    <property type="entry name" value="S4_RNA-bd"/>
</dbReference>
<name>A0A451DBC6_9GAMM</name>
<evidence type="ECO:0000259" key="10">
    <source>
        <dbReference type="SMART" id="SM00363"/>
    </source>
</evidence>
<keyword evidence="5 8" id="KW-0694">RNA-binding</keyword>
<dbReference type="PANTHER" id="PTHR21600:SF92">
    <property type="entry name" value="RIBOSOMAL LARGE SUBUNIT PSEUDOURIDINE SYNTHASE C"/>
    <property type="match status" value="1"/>
</dbReference>
<keyword evidence="6 9" id="KW-0413">Isomerase</keyword>
<keyword evidence="4" id="KW-0698">rRNA processing</keyword>
<organism evidence="11 12">
    <name type="scientific">Buchnera aphidicola</name>
    <name type="common">Cinara laricifoliae</name>
    <dbReference type="NCBI Taxonomy" id="2518977"/>
    <lineage>
        <taxon>Bacteria</taxon>
        <taxon>Pseudomonadati</taxon>
        <taxon>Pseudomonadota</taxon>
        <taxon>Gammaproteobacteria</taxon>
        <taxon>Enterobacterales</taxon>
        <taxon>Erwiniaceae</taxon>
        <taxon>Buchnera</taxon>
    </lineage>
</organism>
<dbReference type="Proteomes" id="UP000294349">
    <property type="component" value="Chromosome"/>
</dbReference>
<accession>A0A451DBC6</accession>
<sequence>MNILNSMNTSIIITKNMSEQRIDNFLFKSLKNLPKSMIYRSLRIGKIKINKRKVHPYYKLKVNDCITMYSIYIKKKKKPIFLKKKIVDLFLKNILFEDKYLIIFNKPYGIAVHGGSGVNYGVIEIFRKIRQESEYLELVHRIDKETSGILILAKKRSILRIMHEKIRNKKIHKEYLALLHGHWSKKKTVVNLPLLKKISINQKKKVCVHKNGKYAITQFKVHKYFHNTTLASIIPITGRTHQIRVHTSQFGHPIVFDQKYGNNKIEKKNINKKNNRLLLHSYKISFFHPKNNKKISITASLDEKFNNLLKIFSKKKINL</sequence>
<evidence type="ECO:0000313" key="12">
    <source>
        <dbReference type="Proteomes" id="UP000294349"/>
    </source>
</evidence>
<gene>
    <name evidence="11" type="primary">rluC</name>
    <name evidence="11" type="ORF">BUCILAFE3058_225</name>
</gene>
<proteinExistence type="inferred from homology"/>
<evidence type="ECO:0000256" key="5">
    <source>
        <dbReference type="ARBA" id="ARBA00022884"/>
    </source>
</evidence>
<dbReference type="SUPFAM" id="SSF55174">
    <property type="entry name" value="Alpha-L RNA-binding motif"/>
    <property type="match status" value="1"/>
</dbReference>
<dbReference type="EC" id="5.4.99.-" evidence="9"/>
<dbReference type="CDD" id="cd00165">
    <property type="entry name" value="S4"/>
    <property type="match status" value="1"/>
</dbReference>
<protein>
    <recommendedName>
        <fullName evidence="9">Pseudouridine synthase</fullName>
        <ecNumber evidence="9">5.4.99.-</ecNumber>
    </recommendedName>
</protein>
<dbReference type="CDD" id="cd02869">
    <property type="entry name" value="PseudoU_synth_RluA_like"/>
    <property type="match status" value="1"/>
</dbReference>
<dbReference type="Pfam" id="PF01479">
    <property type="entry name" value="S4"/>
    <property type="match status" value="1"/>
</dbReference>
<dbReference type="SMART" id="SM00363">
    <property type="entry name" value="S4"/>
    <property type="match status" value="1"/>
</dbReference>
<evidence type="ECO:0000256" key="7">
    <source>
        <dbReference type="PIRSR" id="PIRSR606225-1"/>
    </source>
</evidence>
<dbReference type="PROSITE" id="PS50889">
    <property type="entry name" value="S4"/>
    <property type="match status" value="1"/>
</dbReference>
<dbReference type="NCBIfam" id="TIGR00005">
    <property type="entry name" value="rluA_subfam"/>
    <property type="match status" value="1"/>
</dbReference>
<reference evidence="11 12" key="1">
    <citation type="submission" date="2019-02" db="EMBL/GenBank/DDBJ databases">
        <authorList>
            <person name="Manzano-Marin A."/>
            <person name="Manzano-Marin A."/>
        </authorList>
    </citation>
    <scope>NUCLEOTIDE SEQUENCE [LARGE SCALE GENOMIC DNA]</scope>
    <source>
        <strain evidence="11 12">BuCilaricifoliae</strain>
    </source>
</reference>
<dbReference type="Gene3D" id="3.30.2350.10">
    <property type="entry name" value="Pseudouridine synthase"/>
    <property type="match status" value="1"/>
</dbReference>
<dbReference type="GO" id="GO:0000455">
    <property type="term" value="P:enzyme-directed rRNA pseudouridine synthesis"/>
    <property type="evidence" value="ECO:0007669"/>
    <property type="project" value="TreeGrafter"/>
</dbReference>
<dbReference type="InterPro" id="IPR006145">
    <property type="entry name" value="PsdUridine_synth_RsuA/RluA"/>
</dbReference>
<feature type="domain" description="RNA-binding S4" evidence="10">
    <location>
        <begin position="20"/>
        <end position="79"/>
    </location>
</feature>
<dbReference type="InterPro" id="IPR006224">
    <property type="entry name" value="PsdUridine_synth_RluA-like_CS"/>
</dbReference>
<evidence type="ECO:0000256" key="9">
    <source>
        <dbReference type="RuleBase" id="RU362028"/>
    </source>
</evidence>
<evidence type="ECO:0000256" key="3">
    <source>
        <dbReference type="ARBA" id="ARBA00010876"/>
    </source>
</evidence>
<evidence type="ECO:0000256" key="2">
    <source>
        <dbReference type="ARBA" id="ARBA00002876"/>
    </source>
</evidence>
<evidence type="ECO:0000256" key="1">
    <source>
        <dbReference type="ARBA" id="ARBA00000381"/>
    </source>
</evidence>
<dbReference type="InterPro" id="IPR006225">
    <property type="entry name" value="PsdUridine_synth_RluC/D"/>
</dbReference>
<comment type="similarity">
    <text evidence="3 9">Belongs to the pseudouridine synthase RluA family.</text>
</comment>
<evidence type="ECO:0000256" key="4">
    <source>
        <dbReference type="ARBA" id="ARBA00022552"/>
    </source>
</evidence>
<dbReference type="EMBL" id="LR217717">
    <property type="protein sequence ID" value="VFP83708.1"/>
    <property type="molecule type" value="Genomic_DNA"/>
</dbReference>
<dbReference type="GO" id="GO:0160141">
    <property type="term" value="F:23S rRNA pseudouridine(955/2504/2580) synthase activity"/>
    <property type="evidence" value="ECO:0007669"/>
    <property type="project" value="UniProtKB-EC"/>
</dbReference>
<dbReference type="GO" id="GO:0003723">
    <property type="term" value="F:RNA binding"/>
    <property type="evidence" value="ECO:0007669"/>
    <property type="project" value="UniProtKB-KW"/>
</dbReference>
<comment type="catalytic activity">
    <reaction evidence="1">
        <text>uridine(955/2504/2580) in 23S rRNA = pseudouridine(955/2504/2580) in 23S rRNA</text>
        <dbReference type="Rhea" id="RHEA:42528"/>
        <dbReference type="Rhea" id="RHEA-COMP:10099"/>
        <dbReference type="Rhea" id="RHEA-COMP:10100"/>
        <dbReference type="ChEBI" id="CHEBI:65314"/>
        <dbReference type="ChEBI" id="CHEBI:65315"/>
        <dbReference type="EC" id="5.4.99.24"/>
    </reaction>
</comment>
<evidence type="ECO:0000313" key="11">
    <source>
        <dbReference type="EMBL" id="VFP83708.1"/>
    </source>
</evidence>
<dbReference type="InterPro" id="IPR050188">
    <property type="entry name" value="RluA_PseudoU_synthase"/>
</dbReference>
<dbReference type="PANTHER" id="PTHR21600">
    <property type="entry name" value="MITOCHONDRIAL RNA PSEUDOURIDINE SYNTHASE"/>
    <property type="match status" value="1"/>
</dbReference>
<comment type="function">
    <text evidence="2">Responsible for synthesis of pseudouridine from uracil at positions 955, 2504 and 2580 in 23S ribosomal RNA.</text>
</comment>
<comment type="catalytic activity">
    <reaction evidence="9">
        <text>a uridine in RNA = a pseudouridine in RNA</text>
        <dbReference type="Rhea" id="RHEA:48348"/>
        <dbReference type="Rhea" id="RHEA-COMP:12068"/>
        <dbReference type="Rhea" id="RHEA-COMP:12069"/>
        <dbReference type="ChEBI" id="CHEBI:65314"/>
        <dbReference type="ChEBI" id="CHEBI:65315"/>
    </reaction>
</comment>
<dbReference type="Pfam" id="PF00849">
    <property type="entry name" value="PseudoU_synth_2"/>
    <property type="match status" value="1"/>
</dbReference>
<dbReference type="InterPro" id="IPR036986">
    <property type="entry name" value="S4_RNA-bd_sf"/>
</dbReference>
<feature type="active site" evidence="7">
    <location>
        <position position="143"/>
    </location>
</feature>
<dbReference type="AlphaFoldDB" id="A0A451DBC6"/>
<dbReference type="InterPro" id="IPR020103">
    <property type="entry name" value="PsdUridine_synth_cat_dom_sf"/>
</dbReference>
<dbReference type="SUPFAM" id="SSF55120">
    <property type="entry name" value="Pseudouridine synthase"/>
    <property type="match status" value="1"/>
</dbReference>
<evidence type="ECO:0000256" key="8">
    <source>
        <dbReference type="PROSITE-ProRule" id="PRU00182"/>
    </source>
</evidence>
<evidence type="ECO:0000256" key="6">
    <source>
        <dbReference type="ARBA" id="ARBA00023235"/>
    </source>
</evidence>